<dbReference type="OrthoDB" id="5964883at2759"/>
<evidence type="ECO:0000256" key="1">
    <source>
        <dbReference type="ARBA" id="ARBA00004613"/>
    </source>
</evidence>
<dbReference type="SUPFAM" id="SSF57184">
    <property type="entry name" value="Growth factor receptor domain"/>
    <property type="match status" value="1"/>
</dbReference>
<dbReference type="GO" id="GO:0009966">
    <property type="term" value="P:regulation of signal transduction"/>
    <property type="evidence" value="ECO:0007669"/>
    <property type="project" value="TreeGrafter"/>
</dbReference>
<dbReference type="InterPro" id="IPR011390">
    <property type="entry name" value="IGFBP_rP_mac25"/>
</dbReference>
<evidence type="ECO:0000256" key="3">
    <source>
        <dbReference type="ARBA" id="ARBA00022729"/>
    </source>
</evidence>
<reference evidence="5" key="1">
    <citation type="submission" date="2021-01" db="UniProtKB">
        <authorList>
            <consortium name="EnsemblMetazoa"/>
        </authorList>
    </citation>
    <scope>IDENTIFICATION</scope>
</reference>
<dbReference type="RefSeq" id="XP_066912493.1">
    <property type="nucleotide sequence ID" value="XM_067056392.1"/>
</dbReference>
<organism evidence="5 6">
    <name type="scientific">Clytia hemisphaerica</name>
    <dbReference type="NCBI Taxonomy" id="252671"/>
    <lineage>
        <taxon>Eukaryota</taxon>
        <taxon>Metazoa</taxon>
        <taxon>Cnidaria</taxon>
        <taxon>Hydrozoa</taxon>
        <taxon>Hydroidolina</taxon>
        <taxon>Leptothecata</taxon>
        <taxon>Obeliida</taxon>
        <taxon>Clytiidae</taxon>
        <taxon>Clytia</taxon>
    </lineage>
</organism>
<comment type="subcellular location">
    <subcellularLocation>
        <location evidence="1">Secreted</location>
    </subcellularLocation>
</comment>
<dbReference type="Gene3D" id="4.10.40.20">
    <property type="match status" value="1"/>
</dbReference>
<dbReference type="PANTHER" id="PTHR14186">
    <property type="entry name" value="INSULIN-LIKE GROWTH FACTOR BINDING PROTEIN-RELATED"/>
    <property type="match status" value="1"/>
</dbReference>
<proteinExistence type="predicted"/>
<evidence type="ECO:0000256" key="4">
    <source>
        <dbReference type="SAM" id="SignalP"/>
    </source>
</evidence>
<evidence type="ECO:0000313" key="5">
    <source>
        <dbReference type="EnsemblMetazoa" id="CLYHEMP025288.1"/>
    </source>
</evidence>
<dbReference type="GO" id="GO:0001558">
    <property type="term" value="P:regulation of cell growth"/>
    <property type="evidence" value="ECO:0007669"/>
    <property type="project" value="InterPro"/>
</dbReference>
<dbReference type="GO" id="GO:0005576">
    <property type="term" value="C:extracellular region"/>
    <property type="evidence" value="ECO:0007669"/>
    <property type="project" value="UniProtKB-SubCell"/>
</dbReference>
<dbReference type="PANTHER" id="PTHR14186:SF20">
    <property type="entry name" value="CYSTEINE-RICH MOTOR NEURON 1 PROTEIN-LIKE"/>
    <property type="match status" value="1"/>
</dbReference>
<feature type="signal peptide" evidence="4">
    <location>
        <begin position="1"/>
        <end position="24"/>
    </location>
</feature>
<dbReference type="Proteomes" id="UP000594262">
    <property type="component" value="Unplaced"/>
</dbReference>
<feature type="chain" id="PRO_5029701872" description="IGFBP N-terminal domain-containing protein" evidence="4">
    <location>
        <begin position="25"/>
        <end position="234"/>
    </location>
</feature>
<evidence type="ECO:0008006" key="7">
    <source>
        <dbReference type="Google" id="ProtNLM"/>
    </source>
</evidence>
<evidence type="ECO:0000256" key="2">
    <source>
        <dbReference type="ARBA" id="ARBA00022525"/>
    </source>
</evidence>
<evidence type="ECO:0000313" key="6">
    <source>
        <dbReference type="Proteomes" id="UP000594262"/>
    </source>
</evidence>
<name>A0A7M5XKJ5_9CNID</name>
<dbReference type="AlphaFoldDB" id="A0A7M5XKJ5"/>
<dbReference type="EnsemblMetazoa" id="CLYHEMT025288.1">
    <property type="protein sequence ID" value="CLYHEMP025288.1"/>
    <property type="gene ID" value="CLYHEMG025288"/>
</dbReference>
<protein>
    <recommendedName>
        <fullName evidence="7">IGFBP N-terminal domain-containing protein</fullName>
    </recommendedName>
</protein>
<keyword evidence="6" id="KW-1185">Reference proteome</keyword>
<keyword evidence="2" id="KW-0964">Secreted</keyword>
<dbReference type="GO" id="GO:0005520">
    <property type="term" value="F:insulin-like growth factor binding"/>
    <property type="evidence" value="ECO:0007669"/>
    <property type="project" value="InterPro"/>
</dbReference>
<keyword evidence="3 4" id="KW-0732">Signal</keyword>
<sequence length="234" mass="26734">MTSLTSVLVILMILTAAVLKMTMARSCHDERGKPFCNRSKCPKLSCKGNVGIDMCGCCDVCLKQEGEVCGGENSHFGACEHKVSHCIQLEGEKQMHCRSLKTAVENGVREVLNQLEYCNATKSTKSTNNDDTLLFIKHMECVTQKKGPGIYCKREAHTEWNHYDCCIHINGCSNPNEEIYEPVHSELNLASMVSTYREQKRFSKQLARKFIKASLQNKKFRMKLQLWRQKRQNY</sequence>
<dbReference type="GeneID" id="136799677"/>
<accession>A0A7M5XKJ5</accession>
<dbReference type="InterPro" id="IPR009030">
    <property type="entry name" value="Growth_fac_rcpt_cys_sf"/>
</dbReference>